<comment type="pathway">
    <text evidence="3">Amino-acid biosynthesis; ergothioneine biosynthesis.</text>
</comment>
<evidence type="ECO:0000256" key="3">
    <source>
        <dbReference type="ARBA" id="ARBA00037882"/>
    </source>
</evidence>
<dbReference type="InterPro" id="IPR042095">
    <property type="entry name" value="SUMF_sf"/>
</dbReference>
<dbReference type="SUPFAM" id="SSF56436">
    <property type="entry name" value="C-type lectin-like"/>
    <property type="match status" value="1"/>
</dbReference>
<keyword evidence="1" id="KW-0560">Oxidoreductase</keyword>
<dbReference type="InterPro" id="IPR017806">
    <property type="entry name" value="EgtB"/>
</dbReference>
<evidence type="ECO:0000313" key="6">
    <source>
        <dbReference type="EMBL" id="GHO51872.1"/>
    </source>
</evidence>
<dbReference type="InterPro" id="IPR005532">
    <property type="entry name" value="SUMF_dom"/>
</dbReference>
<dbReference type="NCBIfam" id="TIGR03440">
    <property type="entry name" value="egtB_TIGR03440"/>
    <property type="match status" value="1"/>
</dbReference>
<comment type="caution">
    <text evidence="6">The sequence shown here is derived from an EMBL/GenBank/DDBJ whole genome shotgun (WGS) entry which is preliminary data.</text>
</comment>
<name>A0ABQ3UGP9_9CHLR</name>
<proteinExistence type="predicted"/>
<feature type="domain" description="DinB-like" evidence="5">
    <location>
        <begin position="24"/>
        <end position="158"/>
    </location>
</feature>
<dbReference type="RefSeq" id="WP_201368836.1">
    <property type="nucleotide sequence ID" value="NZ_BNJG01000001.1"/>
</dbReference>
<dbReference type="InterPro" id="IPR024775">
    <property type="entry name" value="DinB-like"/>
</dbReference>
<dbReference type="PANTHER" id="PTHR23150">
    <property type="entry name" value="SULFATASE MODIFYING FACTOR 1, 2"/>
    <property type="match status" value="1"/>
</dbReference>
<feature type="domain" description="Sulfatase-modifying factor enzyme-like" evidence="4">
    <location>
        <begin position="351"/>
        <end position="430"/>
    </location>
</feature>
<evidence type="ECO:0000256" key="1">
    <source>
        <dbReference type="ARBA" id="ARBA00023002"/>
    </source>
</evidence>
<reference evidence="6 7" key="1">
    <citation type="journal article" date="2021" name="Int. J. Syst. Evol. Microbiol.">
        <title>Reticulibacter mediterranei gen. nov., sp. nov., within the new family Reticulibacteraceae fam. nov., and Ktedonospora formicarum gen. nov., sp. nov., Ktedonobacter robiniae sp. nov., Dictyobacter formicarum sp. nov. and Dictyobacter arantiisoli sp. nov., belonging to the class Ktedonobacteria.</title>
        <authorList>
            <person name="Yabe S."/>
            <person name="Zheng Y."/>
            <person name="Wang C.M."/>
            <person name="Sakai Y."/>
            <person name="Abe K."/>
            <person name="Yokota A."/>
            <person name="Donadio S."/>
            <person name="Cavaletti L."/>
            <person name="Monciardini P."/>
        </authorList>
    </citation>
    <scope>NUCLEOTIDE SEQUENCE [LARGE SCALE GENOMIC DNA]</scope>
    <source>
        <strain evidence="6 7">SOSP1-30</strain>
    </source>
</reference>
<evidence type="ECO:0000259" key="4">
    <source>
        <dbReference type="Pfam" id="PF03781"/>
    </source>
</evidence>
<evidence type="ECO:0000313" key="7">
    <source>
        <dbReference type="Proteomes" id="UP000654345"/>
    </source>
</evidence>
<sequence>MVDYAQPKTPSALTHSRHALTEQYKQVRAFSELICKPLVTEDYVVQSMPDVSPTKWHLAHVSWFWETFVLSAAQPGYTSLHPQYTYLFNSYYNSVGARHCRPKRGLISRPTVTETYQYRRYVDEHMQALFEHLEESRLGALTPIITLGLHHEQQHQELMLTDIKHVLSCNPLNPAYHEAPVSSSLSVAPLRWITYQEDVYWIGYKGEGFAFDNEGPRHKTYVQPFQLGSRLVTNGEYLEFIEDGGYRTPTLWLSDGWRTVQEQQWQAPLYWEKRDGQWCMMTLSGLRAVNKDEPVCHVSYYEADAYAHWKHARLATEAEWEVAASGLDVRGNFVESGVYHPVPMQIALQKEGPMQMYGDVWEWTQSAYAPYPGFRPASGAVGEYNGKFMCNQFVLRGGSCVTSLSHIRPTYRNFFPPDARWQFTGIRLARGGEAHA</sequence>
<dbReference type="InterPro" id="IPR051043">
    <property type="entry name" value="Sulfatase_Mod_Factor_Kinase"/>
</dbReference>
<keyword evidence="7" id="KW-1185">Reference proteome</keyword>
<dbReference type="InterPro" id="IPR016187">
    <property type="entry name" value="CTDL_fold"/>
</dbReference>
<dbReference type="PANTHER" id="PTHR23150:SF36">
    <property type="entry name" value="HERCYNINE OXYGENASE"/>
    <property type="match status" value="1"/>
</dbReference>
<dbReference type="Proteomes" id="UP000654345">
    <property type="component" value="Unassembled WGS sequence"/>
</dbReference>
<organism evidence="6 7">
    <name type="scientific">Ktedonobacter robiniae</name>
    <dbReference type="NCBI Taxonomy" id="2778365"/>
    <lineage>
        <taxon>Bacteria</taxon>
        <taxon>Bacillati</taxon>
        <taxon>Chloroflexota</taxon>
        <taxon>Ktedonobacteria</taxon>
        <taxon>Ktedonobacterales</taxon>
        <taxon>Ktedonobacteraceae</taxon>
        <taxon>Ktedonobacter</taxon>
    </lineage>
</organism>
<dbReference type="InterPro" id="IPR034660">
    <property type="entry name" value="DinB/YfiT-like"/>
</dbReference>
<protein>
    <submittedName>
        <fullName evidence="6">Ergothioneine biosynthesis protein EgtB</fullName>
    </submittedName>
</protein>
<dbReference type="SUPFAM" id="SSF109854">
    <property type="entry name" value="DinB/YfiT-like putative metalloenzymes"/>
    <property type="match status" value="1"/>
</dbReference>
<dbReference type="Pfam" id="PF12867">
    <property type="entry name" value="DinB_2"/>
    <property type="match status" value="1"/>
</dbReference>
<evidence type="ECO:0000256" key="2">
    <source>
        <dbReference type="ARBA" id="ARBA00023004"/>
    </source>
</evidence>
<dbReference type="Pfam" id="PF03781">
    <property type="entry name" value="FGE-sulfatase"/>
    <property type="match status" value="2"/>
</dbReference>
<gene>
    <name evidence="6" type="ORF">KSB_03470</name>
</gene>
<dbReference type="EMBL" id="BNJG01000001">
    <property type="protein sequence ID" value="GHO51872.1"/>
    <property type="molecule type" value="Genomic_DNA"/>
</dbReference>
<accession>A0ABQ3UGP9</accession>
<evidence type="ECO:0000259" key="5">
    <source>
        <dbReference type="Pfam" id="PF12867"/>
    </source>
</evidence>
<feature type="domain" description="Sulfatase-modifying factor enzyme-like" evidence="4">
    <location>
        <begin position="207"/>
        <end position="326"/>
    </location>
</feature>
<dbReference type="Gene3D" id="3.90.1580.10">
    <property type="entry name" value="paralog of FGE (formylglycine-generating enzyme)"/>
    <property type="match status" value="1"/>
</dbReference>
<keyword evidence="2" id="KW-0408">Iron</keyword>